<dbReference type="NCBIfam" id="NF047646">
    <property type="entry name" value="REP_Tyr_transpos"/>
    <property type="match status" value="1"/>
</dbReference>
<organism evidence="3 4">
    <name type="scientific">Pontibacter burrus</name>
    <dbReference type="NCBI Taxonomy" id="2704466"/>
    <lineage>
        <taxon>Bacteria</taxon>
        <taxon>Pseudomonadati</taxon>
        <taxon>Bacteroidota</taxon>
        <taxon>Cytophagia</taxon>
        <taxon>Cytophagales</taxon>
        <taxon>Hymenobacteraceae</taxon>
        <taxon>Pontibacter</taxon>
    </lineage>
</organism>
<sequence>MGQKNKISTGYLYFLTLTVVGWVDVFTRPVYKHILIDSLKYCQQHKGLELYAWCLMTNHLHLIAGAQEDRNLSDILRDFKKFSSKAIIKAIQEENESRKDWLLNRFAYAAANDIKTKNFKFWQEGNEAKELHTNSFMEQKLQYIHYNPVAAEIVAEPEHYLYSSALNYAGQPGLLEVILLE</sequence>
<dbReference type="GO" id="GO:0006313">
    <property type="term" value="P:DNA transposition"/>
    <property type="evidence" value="ECO:0007669"/>
    <property type="project" value="InterPro"/>
</dbReference>
<dbReference type="EMBL" id="JAAGWD010000001">
    <property type="protein sequence ID" value="NEM96635.1"/>
    <property type="molecule type" value="Genomic_DNA"/>
</dbReference>
<evidence type="ECO:0000313" key="4">
    <source>
        <dbReference type="Proteomes" id="UP000474777"/>
    </source>
</evidence>
<protein>
    <submittedName>
        <fullName evidence="3">Transposase</fullName>
    </submittedName>
</protein>
<keyword evidence="1" id="KW-0472">Membrane</keyword>
<dbReference type="SUPFAM" id="SSF143422">
    <property type="entry name" value="Transposase IS200-like"/>
    <property type="match status" value="1"/>
</dbReference>
<dbReference type="RefSeq" id="WP_163912158.1">
    <property type="nucleotide sequence ID" value="NZ_JAAGWD010000001.1"/>
</dbReference>
<evidence type="ECO:0000259" key="2">
    <source>
        <dbReference type="SMART" id="SM01321"/>
    </source>
</evidence>
<dbReference type="PANTHER" id="PTHR36966:SF1">
    <property type="entry name" value="REP-ASSOCIATED TYROSINE TRANSPOSASE"/>
    <property type="match status" value="1"/>
</dbReference>
<evidence type="ECO:0000313" key="3">
    <source>
        <dbReference type="EMBL" id="NEM96635.1"/>
    </source>
</evidence>
<dbReference type="SMART" id="SM01321">
    <property type="entry name" value="Y1_Tnp"/>
    <property type="match status" value="1"/>
</dbReference>
<reference evidence="3 4" key="1">
    <citation type="submission" date="2020-02" db="EMBL/GenBank/DDBJ databases">
        <authorList>
            <person name="Kim M.K."/>
        </authorList>
    </citation>
    <scope>NUCLEOTIDE SEQUENCE [LARGE SCALE GENOMIC DNA]</scope>
    <source>
        <strain evidence="3 4">BT327</strain>
    </source>
</reference>
<dbReference type="GO" id="GO:0043565">
    <property type="term" value="F:sequence-specific DNA binding"/>
    <property type="evidence" value="ECO:0007669"/>
    <property type="project" value="TreeGrafter"/>
</dbReference>
<dbReference type="GO" id="GO:0004803">
    <property type="term" value="F:transposase activity"/>
    <property type="evidence" value="ECO:0007669"/>
    <property type="project" value="InterPro"/>
</dbReference>
<keyword evidence="1" id="KW-0812">Transmembrane</keyword>
<dbReference type="InterPro" id="IPR002686">
    <property type="entry name" value="Transposase_17"/>
</dbReference>
<keyword evidence="1" id="KW-1133">Transmembrane helix</keyword>
<dbReference type="InterPro" id="IPR052715">
    <property type="entry name" value="RAYT_transposase"/>
</dbReference>
<comment type="caution">
    <text evidence="3">The sequence shown here is derived from an EMBL/GenBank/DDBJ whole genome shotgun (WGS) entry which is preliminary data.</text>
</comment>
<name>A0A6B3LNJ5_9BACT</name>
<evidence type="ECO:0000256" key="1">
    <source>
        <dbReference type="SAM" id="Phobius"/>
    </source>
</evidence>
<gene>
    <name evidence="3" type="ORF">GXP69_02915</name>
</gene>
<accession>A0A6B3LNJ5</accession>
<dbReference type="Pfam" id="PF01797">
    <property type="entry name" value="Y1_Tnp"/>
    <property type="match status" value="1"/>
</dbReference>
<dbReference type="Proteomes" id="UP000474777">
    <property type="component" value="Unassembled WGS sequence"/>
</dbReference>
<feature type="transmembrane region" description="Helical" evidence="1">
    <location>
        <begin position="12"/>
        <end position="31"/>
    </location>
</feature>
<dbReference type="PANTHER" id="PTHR36966">
    <property type="entry name" value="REP-ASSOCIATED TYROSINE TRANSPOSASE"/>
    <property type="match status" value="1"/>
</dbReference>
<keyword evidence="4" id="KW-1185">Reference proteome</keyword>
<feature type="domain" description="Transposase IS200-like" evidence="2">
    <location>
        <begin position="8"/>
        <end position="147"/>
    </location>
</feature>
<dbReference type="AlphaFoldDB" id="A0A6B3LNJ5"/>
<dbReference type="Gene3D" id="3.30.70.1290">
    <property type="entry name" value="Transposase IS200-like"/>
    <property type="match status" value="1"/>
</dbReference>
<dbReference type="InterPro" id="IPR036515">
    <property type="entry name" value="Transposase_17_sf"/>
</dbReference>
<proteinExistence type="predicted"/>